<accession>A0A101M5B1</accession>
<evidence type="ECO:0000313" key="1">
    <source>
        <dbReference type="EMBL" id="KUM51280.1"/>
    </source>
</evidence>
<organism evidence="1">
    <name type="scientific">Picea glauca</name>
    <name type="common">White spruce</name>
    <name type="synonym">Pinus glauca</name>
    <dbReference type="NCBI Taxonomy" id="3330"/>
    <lineage>
        <taxon>Eukaryota</taxon>
        <taxon>Viridiplantae</taxon>
        <taxon>Streptophyta</taxon>
        <taxon>Embryophyta</taxon>
        <taxon>Tracheophyta</taxon>
        <taxon>Spermatophyta</taxon>
        <taxon>Pinopsida</taxon>
        <taxon>Pinidae</taxon>
        <taxon>Conifers I</taxon>
        <taxon>Pinales</taxon>
        <taxon>Pinaceae</taxon>
        <taxon>Picea</taxon>
    </lineage>
</organism>
<dbReference type="AlphaFoldDB" id="A0A101M5B1"/>
<protein>
    <submittedName>
        <fullName evidence="1">Uncharacterized protein</fullName>
    </submittedName>
</protein>
<dbReference type="EMBL" id="LKAM01000001">
    <property type="protein sequence ID" value="KUM51280.1"/>
    <property type="molecule type" value="Genomic_DNA"/>
</dbReference>
<comment type="caution">
    <text evidence="1">The sequence shown here is derived from an EMBL/GenBank/DDBJ whole genome shotgun (WGS) entry which is preliminary data.</text>
</comment>
<proteinExistence type="predicted"/>
<gene>
    <name evidence="1" type="ORF">ABT39_MTgene1127</name>
</gene>
<name>A0A101M5B1_PICGL</name>
<reference evidence="1" key="1">
    <citation type="journal article" date="2015" name="Genome Biol. Evol.">
        <title>Organellar Genomes of White Spruce (Picea glauca): Assembly and Annotation.</title>
        <authorList>
            <person name="Jackman S.D."/>
            <person name="Warren R.L."/>
            <person name="Gibb E.A."/>
            <person name="Vandervalk B.P."/>
            <person name="Mohamadi H."/>
            <person name="Chu J."/>
            <person name="Raymond A."/>
            <person name="Pleasance S."/>
            <person name="Coope R."/>
            <person name="Wildung M.R."/>
            <person name="Ritland C.E."/>
            <person name="Bousquet J."/>
            <person name="Jones S.J."/>
            <person name="Bohlmann J."/>
            <person name="Birol I."/>
        </authorList>
    </citation>
    <scope>NUCLEOTIDE SEQUENCE [LARGE SCALE GENOMIC DNA]</scope>
    <source>
        <tissue evidence="1">Flushing bud</tissue>
    </source>
</reference>
<sequence>MFLEPAIPEITTSSERNRYSLLSSGISLIRSNPHLFERMIH</sequence>
<geneLocation type="mitochondrion" evidence="1"/>
<keyword evidence="1" id="KW-0496">Mitochondrion</keyword>